<feature type="transmembrane region" description="Helical" evidence="1">
    <location>
        <begin position="251"/>
        <end position="273"/>
    </location>
</feature>
<feature type="transmembrane region" description="Helical" evidence="1">
    <location>
        <begin position="85"/>
        <end position="113"/>
    </location>
</feature>
<evidence type="ECO:0000313" key="3">
    <source>
        <dbReference type="Proteomes" id="UP000050277"/>
    </source>
</evidence>
<feature type="transmembrane region" description="Helical" evidence="1">
    <location>
        <begin position="134"/>
        <end position="156"/>
    </location>
</feature>
<proteinExistence type="predicted"/>
<organism evidence="2 3">
    <name type="scientific">Herpetosiphon geysericola</name>
    <dbReference type="NCBI Taxonomy" id="70996"/>
    <lineage>
        <taxon>Bacteria</taxon>
        <taxon>Bacillati</taxon>
        <taxon>Chloroflexota</taxon>
        <taxon>Chloroflexia</taxon>
        <taxon>Herpetosiphonales</taxon>
        <taxon>Herpetosiphonaceae</taxon>
        <taxon>Herpetosiphon</taxon>
    </lineage>
</organism>
<name>A0A0P6Y7N7_9CHLR</name>
<keyword evidence="1" id="KW-0812">Transmembrane</keyword>
<gene>
    <name evidence="2" type="ORF">SE18_22410</name>
</gene>
<comment type="caution">
    <text evidence="2">The sequence shown here is derived from an EMBL/GenBank/DDBJ whole genome shotgun (WGS) entry which is preliminary data.</text>
</comment>
<protein>
    <recommendedName>
        <fullName evidence="4">Glycerophosphoryl diester phosphodiesterase membrane domain-containing protein</fullName>
    </recommendedName>
</protein>
<feature type="transmembrane region" description="Helical" evidence="1">
    <location>
        <begin position="20"/>
        <end position="39"/>
    </location>
</feature>
<feature type="transmembrane region" description="Helical" evidence="1">
    <location>
        <begin position="211"/>
        <end position="239"/>
    </location>
</feature>
<dbReference type="AlphaFoldDB" id="A0A0P6Y7N7"/>
<feature type="transmembrane region" description="Helical" evidence="1">
    <location>
        <begin position="162"/>
        <end position="184"/>
    </location>
</feature>
<dbReference type="EMBL" id="LGKP01000035">
    <property type="protein sequence ID" value="KPL81400.1"/>
    <property type="molecule type" value="Genomic_DNA"/>
</dbReference>
<evidence type="ECO:0008006" key="4">
    <source>
        <dbReference type="Google" id="ProtNLM"/>
    </source>
</evidence>
<dbReference type="STRING" id="70996.SE18_22410"/>
<keyword evidence="3" id="KW-1185">Reference proteome</keyword>
<reference evidence="2 3" key="1">
    <citation type="submission" date="2015-07" db="EMBL/GenBank/DDBJ databases">
        <title>Whole genome sequence of Herpetosiphon geysericola DSM 7119.</title>
        <authorList>
            <person name="Hemp J."/>
            <person name="Ward L.M."/>
            <person name="Pace L.A."/>
            <person name="Fischer W.W."/>
        </authorList>
    </citation>
    <scope>NUCLEOTIDE SEQUENCE [LARGE SCALE GENOMIC DNA]</scope>
    <source>
        <strain evidence="2 3">DSM 7119</strain>
    </source>
</reference>
<accession>A0A0P6Y7N7</accession>
<keyword evidence="1" id="KW-0472">Membrane</keyword>
<sequence>MPLFTLIRGALNLLRRYSSLFMGLAALQVVPLLIGTLWMQANGVQARATSQLNVIMAEMTRRVENNQMGDGMWVLEYPRADIAPYIWGLLGVGFFSIFIMRNVAMAASVIAVGEHYRQAKPRWLNVVLSSLRHLPSLFAWGCLCVLALFIALFFALAQLPGLVLGLGLLWFFGVRLSLVPQIIVAERINVFRAIHHSWVLTKGAFGRISNIWITLVVLLGVLASYVTTIISAIAMALFGETSALTIALTQGLSTVTSIMTLPMAYIGFTLLYYDQIRLAYAGVPNNPSLNVQQ</sequence>
<keyword evidence="1" id="KW-1133">Transmembrane helix</keyword>
<evidence type="ECO:0000313" key="2">
    <source>
        <dbReference type="EMBL" id="KPL81400.1"/>
    </source>
</evidence>
<evidence type="ECO:0000256" key="1">
    <source>
        <dbReference type="SAM" id="Phobius"/>
    </source>
</evidence>
<dbReference type="Proteomes" id="UP000050277">
    <property type="component" value="Unassembled WGS sequence"/>
</dbReference>